<keyword evidence="1" id="KW-0732">Signal</keyword>
<organism evidence="2 3">
    <name type="scientific">Salinimonas iocasae</name>
    <dbReference type="NCBI Taxonomy" id="2572577"/>
    <lineage>
        <taxon>Bacteria</taxon>
        <taxon>Pseudomonadati</taxon>
        <taxon>Pseudomonadota</taxon>
        <taxon>Gammaproteobacteria</taxon>
        <taxon>Alteromonadales</taxon>
        <taxon>Alteromonadaceae</taxon>
        <taxon>Alteromonas/Salinimonas group</taxon>
        <taxon>Salinimonas</taxon>
    </lineage>
</organism>
<dbReference type="InterPro" id="IPR029021">
    <property type="entry name" value="Prot-tyrosine_phosphatase-like"/>
</dbReference>
<dbReference type="OrthoDB" id="7391097at2"/>
<sequence length="180" mass="20383">MKKMVYLLMLASLSVSSVVFAHGGAHEHEMPEGQTLETLENLRTDGPTMMSSGLPSEKQFELLQDEGVHTVIDLIPGDRSKEKGIVTELGMTYHNIPVDWENPTVQNFADYVDVMDSAPQADKGKVLTHCRKNWRGAVFTYLYQVTQLDVPEAQARAALEKTWQPNETWQKFIKRTKAEF</sequence>
<dbReference type="EMBL" id="CP039852">
    <property type="protein sequence ID" value="QCZ92143.1"/>
    <property type="molecule type" value="Genomic_DNA"/>
</dbReference>
<dbReference type="Pfam" id="PF22785">
    <property type="entry name" value="Tc-R-P"/>
    <property type="match status" value="1"/>
</dbReference>
<dbReference type="Gene3D" id="3.90.190.10">
    <property type="entry name" value="Protein tyrosine phosphatase superfamily"/>
    <property type="match status" value="1"/>
</dbReference>
<dbReference type="KEGG" id="salk:FBQ74_01030"/>
<dbReference type="AlphaFoldDB" id="A0A5B7YA09"/>
<evidence type="ECO:0000256" key="1">
    <source>
        <dbReference type="SAM" id="SignalP"/>
    </source>
</evidence>
<feature type="chain" id="PRO_5022806390" description="Phosphatase" evidence="1">
    <location>
        <begin position="22"/>
        <end position="180"/>
    </location>
</feature>
<gene>
    <name evidence="2" type="ORF">FBQ74_01030</name>
</gene>
<dbReference type="Proteomes" id="UP000304912">
    <property type="component" value="Chromosome"/>
</dbReference>
<dbReference type="CDD" id="cd14503">
    <property type="entry name" value="PTP-bact"/>
    <property type="match status" value="1"/>
</dbReference>
<evidence type="ECO:0008006" key="4">
    <source>
        <dbReference type="Google" id="ProtNLM"/>
    </source>
</evidence>
<dbReference type="SUPFAM" id="SSF52799">
    <property type="entry name" value="(Phosphotyrosine protein) phosphatases II"/>
    <property type="match status" value="1"/>
</dbReference>
<evidence type="ECO:0000313" key="3">
    <source>
        <dbReference type="Proteomes" id="UP000304912"/>
    </source>
</evidence>
<name>A0A5B7YA09_9ALTE</name>
<keyword evidence="3" id="KW-1185">Reference proteome</keyword>
<accession>A0A5B7YA09</accession>
<feature type="signal peptide" evidence="1">
    <location>
        <begin position="1"/>
        <end position="21"/>
    </location>
</feature>
<proteinExistence type="predicted"/>
<dbReference type="RefSeq" id="WP_139754906.1">
    <property type="nucleotide sequence ID" value="NZ_CP039852.1"/>
</dbReference>
<evidence type="ECO:0000313" key="2">
    <source>
        <dbReference type="EMBL" id="QCZ92143.1"/>
    </source>
</evidence>
<reference evidence="2 3" key="1">
    <citation type="submission" date="2019-04" db="EMBL/GenBank/DDBJ databases">
        <title>Salinimonas iocasae sp. nov., a halophilic bacterium isolated from the outer tube casing of tubeworms in Okinawa Trough.</title>
        <authorList>
            <person name="Zhang H."/>
            <person name="Wang H."/>
            <person name="Li C."/>
        </authorList>
    </citation>
    <scope>NUCLEOTIDE SEQUENCE [LARGE SCALE GENOMIC DNA]</scope>
    <source>
        <strain evidence="2 3">KX18D6</strain>
    </source>
</reference>
<protein>
    <recommendedName>
        <fullName evidence="4">Phosphatase</fullName>
    </recommendedName>
</protein>